<evidence type="ECO:0000256" key="2">
    <source>
        <dbReference type="SAM" id="Phobius"/>
    </source>
</evidence>
<name>A0A5P2D7P2_STRVZ</name>
<accession>A0A5P2D7P2</accession>
<feature type="transmembrane region" description="Helical" evidence="2">
    <location>
        <begin position="93"/>
        <end position="115"/>
    </location>
</feature>
<evidence type="ECO:0000313" key="5">
    <source>
        <dbReference type="Proteomes" id="UP000325211"/>
    </source>
</evidence>
<dbReference type="Proteomes" id="UP000325211">
    <property type="component" value="Chromosome"/>
</dbReference>
<gene>
    <name evidence="4" type="ORF">DEJ50_25930</name>
</gene>
<evidence type="ECO:0000313" key="4">
    <source>
        <dbReference type="EMBL" id="QES50763.1"/>
    </source>
</evidence>
<keyword evidence="2" id="KW-1133">Transmembrane helix</keyword>
<protein>
    <recommendedName>
        <fullName evidence="3">DUF6286 domain-containing protein</fullName>
    </recommendedName>
</protein>
<reference evidence="4 5" key="1">
    <citation type="submission" date="2018-05" db="EMBL/GenBank/DDBJ databases">
        <title>Streptomyces venezuelae.</title>
        <authorList>
            <person name="Kim W."/>
            <person name="Lee N."/>
            <person name="Cho B.-K."/>
        </authorList>
    </citation>
    <scope>NUCLEOTIDE SEQUENCE [LARGE SCALE GENOMIC DNA]</scope>
    <source>
        <strain evidence="4 5">ATCC 21782</strain>
    </source>
</reference>
<sequence>MHGDGRPGGGHRRRAAAPGTGPAHRAGPGPVTAAHRDRPRSARRLPAALAALVLLTASGVLLYDLVAVRADRPAMQWRRELGGLLDRHTLEEAIVLLGGAVAVLAGLWLLLLAFTPGLRGVLPMRATDPGARAGLGRRAAGLVLRDRAMEVPGVRTVRVRMGRTRVAVRAGSHFRELDEVRADLEQVLAVGIAELGLAQEPELHVRVSRPDRKG</sequence>
<dbReference type="RefSeq" id="WP_150210511.1">
    <property type="nucleotide sequence ID" value="NZ_CP029190.1"/>
</dbReference>
<evidence type="ECO:0000256" key="1">
    <source>
        <dbReference type="SAM" id="MobiDB-lite"/>
    </source>
</evidence>
<keyword evidence="2" id="KW-0472">Membrane</keyword>
<dbReference type="InterPro" id="IPR046253">
    <property type="entry name" value="DUF6286"/>
</dbReference>
<feature type="transmembrane region" description="Helical" evidence="2">
    <location>
        <begin position="45"/>
        <end position="63"/>
    </location>
</feature>
<evidence type="ECO:0000259" key="3">
    <source>
        <dbReference type="Pfam" id="PF19803"/>
    </source>
</evidence>
<proteinExistence type="predicted"/>
<organism evidence="4 5">
    <name type="scientific">Streptomyces venezuelae</name>
    <dbReference type="NCBI Taxonomy" id="54571"/>
    <lineage>
        <taxon>Bacteria</taxon>
        <taxon>Bacillati</taxon>
        <taxon>Actinomycetota</taxon>
        <taxon>Actinomycetes</taxon>
        <taxon>Kitasatosporales</taxon>
        <taxon>Streptomycetaceae</taxon>
        <taxon>Streptomyces</taxon>
    </lineage>
</organism>
<dbReference type="AlphaFoldDB" id="A0A5P2D7P2"/>
<keyword evidence="2" id="KW-0812">Transmembrane</keyword>
<feature type="compositionally biased region" description="Low complexity" evidence="1">
    <location>
        <begin position="16"/>
        <end position="30"/>
    </location>
</feature>
<dbReference type="EMBL" id="CP029190">
    <property type="protein sequence ID" value="QES50763.1"/>
    <property type="molecule type" value="Genomic_DNA"/>
</dbReference>
<dbReference type="Pfam" id="PF19803">
    <property type="entry name" value="DUF6286"/>
    <property type="match status" value="1"/>
</dbReference>
<feature type="region of interest" description="Disordered" evidence="1">
    <location>
        <begin position="1"/>
        <end position="40"/>
    </location>
</feature>
<feature type="domain" description="DUF6286" evidence="3">
    <location>
        <begin position="104"/>
        <end position="207"/>
    </location>
</feature>
<dbReference type="OrthoDB" id="4350534at2"/>